<dbReference type="PANTHER" id="PTHR37423:SF2">
    <property type="entry name" value="MEMBRANE-BOUND LYTIC MUREIN TRANSGLYCOSYLASE C"/>
    <property type="match status" value="1"/>
</dbReference>
<sequence>MEINPLVRILLMEYLTEAQGKEKKTGGKQDGDFAVLLALTLAGGGMKMPPISPGAIGSYGTKTTRSSAGAQNRKVSSVAASSGRVQSGGVRGGAAAAGLEGLIESIAGRYGVDPALVKSVIKAESNFDPGATSPAGAMGLMQLMPGTAASLGVQNAYDPVQNLDGGVRYLKQMLDRYGGDASLALAAYNAGPGAVDQAGGIPNYSETRDYVRKVLANRIDFTV</sequence>
<protein>
    <submittedName>
        <fullName evidence="3">Soluble lytic murein transglycosylase</fullName>
        <ecNumber evidence="3">4.2.2.-</ecNumber>
    </submittedName>
</protein>
<dbReference type="CDD" id="cd00254">
    <property type="entry name" value="LT-like"/>
    <property type="match status" value="1"/>
</dbReference>
<dbReference type="AlphaFoldDB" id="A0A4Y7RWZ3"/>
<gene>
    <name evidence="3" type="primary">slt_1</name>
    <name evidence="3" type="ORF">Pmgp_00773</name>
</gene>
<dbReference type="PANTHER" id="PTHR37423">
    <property type="entry name" value="SOLUBLE LYTIC MUREIN TRANSGLYCOSYLASE-RELATED"/>
    <property type="match status" value="1"/>
</dbReference>
<evidence type="ECO:0000259" key="2">
    <source>
        <dbReference type="Pfam" id="PF01464"/>
    </source>
</evidence>
<dbReference type="Pfam" id="PF01464">
    <property type="entry name" value="SLT"/>
    <property type="match status" value="1"/>
</dbReference>
<dbReference type="InterPro" id="IPR023346">
    <property type="entry name" value="Lysozyme-like_dom_sf"/>
</dbReference>
<dbReference type="OrthoDB" id="9815002at2"/>
<evidence type="ECO:0000256" key="1">
    <source>
        <dbReference type="ARBA" id="ARBA00007734"/>
    </source>
</evidence>
<dbReference type="SUPFAM" id="SSF53955">
    <property type="entry name" value="Lysozyme-like"/>
    <property type="match status" value="1"/>
</dbReference>
<dbReference type="PROSITE" id="PS00922">
    <property type="entry name" value="TRANSGLYCOSYLASE"/>
    <property type="match status" value="1"/>
</dbReference>
<feature type="domain" description="Transglycosylase SLT" evidence="2">
    <location>
        <begin position="103"/>
        <end position="204"/>
    </location>
</feature>
<dbReference type="RefSeq" id="WP_134212647.1">
    <property type="nucleotide sequence ID" value="NZ_QFFZ01000005.1"/>
</dbReference>
<organism evidence="3 4">
    <name type="scientific">Pelotomaculum propionicicum</name>
    <dbReference type="NCBI Taxonomy" id="258475"/>
    <lineage>
        <taxon>Bacteria</taxon>
        <taxon>Bacillati</taxon>
        <taxon>Bacillota</taxon>
        <taxon>Clostridia</taxon>
        <taxon>Eubacteriales</taxon>
        <taxon>Desulfotomaculaceae</taxon>
        <taxon>Pelotomaculum</taxon>
    </lineage>
</organism>
<dbReference type="EC" id="4.2.2.-" evidence="3"/>
<comment type="caution">
    <text evidence="3">The sequence shown here is derived from an EMBL/GenBank/DDBJ whole genome shotgun (WGS) entry which is preliminary data.</text>
</comment>
<dbReference type="Gene3D" id="1.10.530.10">
    <property type="match status" value="1"/>
</dbReference>
<dbReference type="InterPro" id="IPR008258">
    <property type="entry name" value="Transglycosylase_SLT_dom_1"/>
</dbReference>
<keyword evidence="4" id="KW-1185">Reference proteome</keyword>
<dbReference type="GO" id="GO:0000270">
    <property type="term" value="P:peptidoglycan metabolic process"/>
    <property type="evidence" value="ECO:0007669"/>
    <property type="project" value="InterPro"/>
</dbReference>
<dbReference type="EMBL" id="QFFZ01000005">
    <property type="protein sequence ID" value="TEB12797.1"/>
    <property type="molecule type" value="Genomic_DNA"/>
</dbReference>
<dbReference type="InterPro" id="IPR000189">
    <property type="entry name" value="Transglyc_AS"/>
</dbReference>
<comment type="similarity">
    <text evidence="1">Belongs to the transglycosylase Slt family.</text>
</comment>
<dbReference type="GO" id="GO:0016020">
    <property type="term" value="C:membrane"/>
    <property type="evidence" value="ECO:0007669"/>
    <property type="project" value="InterPro"/>
</dbReference>
<evidence type="ECO:0000313" key="4">
    <source>
        <dbReference type="Proteomes" id="UP000297597"/>
    </source>
</evidence>
<evidence type="ECO:0000313" key="3">
    <source>
        <dbReference type="EMBL" id="TEB12797.1"/>
    </source>
</evidence>
<dbReference type="Proteomes" id="UP000297597">
    <property type="component" value="Unassembled WGS sequence"/>
</dbReference>
<proteinExistence type="inferred from homology"/>
<keyword evidence="3" id="KW-0456">Lyase</keyword>
<name>A0A4Y7RWZ3_9FIRM</name>
<reference evidence="3 4" key="1">
    <citation type="journal article" date="2018" name="Environ. Microbiol.">
        <title>Novel energy conservation strategies and behaviour of Pelotomaculum schinkii driving syntrophic propionate catabolism.</title>
        <authorList>
            <person name="Hidalgo-Ahumada C.A.P."/>
            <person name="Nobu M.K."/>
            <person name="Narihiro T."/>
            <person name="Tamaki H."/>
            <person name="Liu W.T."/>
            <person name="Kamagata Y."/>
            <person name="Stams A.J.M."/>
            <person name="Imachi H."/>
            <person name="Sousa D.Z."/>
        </authorList>
    </citation>
    <scope>NUCLEOTIDE SEQUENCE [LARGE SCALE GENOMIC DNA]</scope>
    <source>
        <strain evidence="3 4">MGP</strain>
    </source>
</reference>
<accession>A0A4Y7RWZ3</accession>
<dbReference type="GO" id="GO:0008933">
    <property type="term" value="F:peptidoglycan lytic transglycosylase activity"/>
    <property type="evidence" value="ECO:0007669"/>
    <property type="project" value="InterPro"/>
</dbReference>